<evidence type="ECO:0008006" key="4">
    <source>
        <dbReference type="Google" id="ProtNLM"/>
    </source>
</evidence>
<organism evidence="2 3">
    <name type="scientific">Solanum commersonii</name>
    <name type="common">Commerson's wild potato</name>
    <name type="synonym">Commerson's nightshade</name>
    <dbReference type="NCBI Taxonomy" id="4109"/>
    <lineage>
        <taxon>Eukaryota</taxon>
        <taxon>Viridiplantae</taxon>
        <taxon>Streptophyta</taxon>
        <taxon>Embryophyta</taxon>
        <taxon>Tracheophyta</taxon>
        <taxon>Spermatophyta</taxon>
        <taxon>Magnoliopsida</taxon>
        <taxon>eudicotyledons</taxon>
        <taxon>Gunneridae</taxon>
        <taxon>Pentapetalae</taxon>
        <taxon>asterids</taxon>
        <taxon>lamiids</taxon>
        <taxon>Solanales</taxon>
        <taxon>Solanaceae</taxon>
        <taxon>Solanoideae</taxon>
        <taxon>Solaneae</taxon>
        <taxon>Solanum</taxon>
    </lineage>
</organism>
<name>A0A9J5X099_SOLCO</name>
<feature type="compositionally biased region" description="Polar residues" evidence="1">
    <location>
        <begin position="24"/>
        <end position="38"/>
    </location>
</feature>
<evidence type="ECO:0000313" key="3">
    <source>
        <dbReference type="Proteomes" id="UP000824120"/>
    </source>
</evidence>
<feature type="non-terminal residue" evidence="2">
    <location>
        <position position="1"/>
    </location>
</feature>
<dbReference type="GO" id="GO:0008270">
    <property type="term" value="F:zinc ion binding"/>
    <property type="evidence" value="ECO:0007669"/>
    <property type="project" value="InterPro"/>
</dbReference>
<feature type="compositionally biased region" description="Low complexity" evidence="1">
    <location>
        <begin position="1"/>
        <end position="15"/>
    </location>
</feature>
<dbReference type="InterPro" id="IPR036875">
    <property type="entry name" value="Znf_CCHC_sf"/>
</dbReference>
<evidence type="ECO:0000256" key="1">
    <source>
        <dbReference type="SAM" id="MobiDB-lite"/>
    </source>
</evidence>
<reference evidence="2 3" key="1">
    <citation type="submission" date="2020-09" db="EMBL/GenBank/DDBJ databases">
        <title>De no assembly of potato wild relative species, Solanum commersonii.</title>
        <authorList>
            <person name="Cho K."/>
        </authorList>
    </citation>
    <scope>NUCLEOTIDE SEQUENCE [LARGE SCALE GENOMIC DNA]</scope>
    <source>
        <strain evidence="2">LZ3.2</strain>
        <tissue evidence="2">Leaf</tissue>
    </source>
</reference>
<gene>
    <name evidence="2" type="ORF">H5410_051281</name>
</gene>
<accession>A0A9J5X099</accession>
<dbReference type="EMBL" id="JACXVP010000010">
    <property type="protein sequence ID" value="KAG5580654.1"/>
    <property type="molecule type" value="Genomic_DNA"/>
</dbReference>
<evidence type="ECO:0000313" key="2">
    <source>
        <dbReference type="EMBL" id="KAG5580654.1"/>
    </source>
</evidence>
<dbReference type="SUPFAM" id="SSF57756">
    <property type="entry name" value="Retrovirus zinc finger-like domains"/>
    <property type="match status" value="1"/>
</dbReference>
<dbReference type="Proteomes" id="UP000824120">
    <property type="component" value="Chromosome 10"/>
</dbReference>
<sequence length="74" mass="7958">MLTSPAPSSSSAPAPKNKGDFKSQKSQNSRARPIQSQGACRDGSNGFFKCGQISHFMRECPKNRKFNGNGGNKP</sequence>
<dbReference type="AlphaFoldDB" id="A0A9J5X099"/>
<dbReference type="GO" id="GO:0003676">
    <property type="term" value="F:nucleic acid binding"/>
    <property type="evidence" value="ECO:0007669"/>
    <property type="project" value="InterPro"/>
</dbReference>
<proteinExistence type="predicted"/>
<keyword evidence="3" id="KW-1185">Reference proteome</keyword>
<feature type="region of interest" description="Disordered" evidence="1">
    <location>
        <begin position="1"/>
        <end position="45"/>
    </location>
</feature>
<comment type="caution">
    <text evidence="2">The sequence shown here is derived from an EMBL/GenBank/DDBJ whole genome shotgun (WGS) entry which is preliminary data.</text>
</comment>
<protein>
    <recommendedName>
        <fullName evidence="4">CCHC-type domain-containing protein</fullName>
    </recommendedName>
</protein>